<feature type="binding site" evidence="7">
    <location>
        <position position="73"/>
    </location>
    <ligand>
        <name>Zn(2+)</name>
        <dbReference type="ChEBI" id="CHEBI:29105"/>
    </ligand>
</feature>
<feature type="transmembrane region" description="Helical" evidence="8">
    <location>
        <begin position="114"/>
        <end position="135"/>
    </location>
</feature>
<keyword evidence="5 8" id="KW-1133">Transmembrane helix</keyword>
<evidence type="ECO:0000256" key="3">
    <source>
        <dbReference type="ARBA" id="ARBA00022475"/>
    </source>
</evidence>
<feature type="transmembrane region" description="Helical" evidence="8">
    <location>
        <begin position="170"/>
        <end position="191"/>
    </location>
</feature>
<evidence type="ECO:0000256" key="1">
    <source>
        <dbReference type="ARBA" id="ARBA00004651"/>
    </source>
</evidence>
<feature type="binding site" evidence="7">
    <location>
        <position position="197"/>
    </location>
    <ligand>
        <name>Zn(2+)</name>
        <dbReference type="ChEBI" id="CHEBI:29105"/>
    </ligand>
</feature>
<dbReference type="OrthoDB" id="9813689at2"/>
<accession>A0A2R5HKD6</accession>
<gene>
    <name evidence="9" type="ORF">NtB2_01406</name>
</gene>
<feature type="binding site" evidence="7">
    <location>
        <position position="201"/>
    </location>
    <ligand>
        <name>Zn(2+)</name>
        <dbReference type="ChEBI" id="CHEBI:29105"/>
    </ligand>
</feature>
<dbReference type="GO" id="GO:0005886">
    <property type="term" value="C:plasma membrane"/>
    <property type="evidence" value="ECO:0007669"/>
    <property type="project" value="UniProtKB-SubCell"/>
</dbReference>
<dbReference type="InterPro" id="IPR004254">
    <property type="entry name" value="AdipoR/HlyIII-related"/>
</dbReference>
<dbReference type="NCBIfam" id="TIGR01065">
    <property type="entry name" value="hlyIII"/>
    <property type="match status" value="1"/>
</dbReference>
<dbReference type="GO" id="GO:0046872">
    <property type="term" value="F:metal ion binding"/>
    <property type="evidence" value="ECO:0007669"/>
    <property type="project" value="UniProtKB-KW"/>
</dbReference>
<name>A0A2R5HKD6_9LACT</name>
<comment type="subcellular location">
    <subcellularLocation>
        <location evidence="1">Cell membrane</location>
        <topology evidence="1">Multi-pass membrane protein</topology>
    </subcellularLocation>
</comment>
<feature type="transmembrane region" description="Helical" evidence="8">
    <location>
        <begin position="92"/>
        <end position="108"/>
    </location>
</feature>
<evidence type="ECO:0000313" key="9">
    <source>
        <dbReference type="EMBL" id="GBG97268.1"/>
    </source>
</evidence>
<evidence type="ECO:0000313" key="10">
    <source>
        <dbReference type="Proteomes" id="UP000245021"/>
    </source>
</evidence>
<keyword evidence="6 8" id="KW-0472">Membrane</keyword>
<comment type="similarity">
    <text evidence="2">Belongs to the UPF0073 (Hly-III) family.</text>
</comment>
<reference evidence="9 10" key="1">
    <citation type="journal article" date="2018" name="Genome Announc.">
        <title>Draft Genome Sequence of Lactococcus sp. Strain NtB2 (JCM 32569), Isolated from the Gut of the Higher Termite Nasutitermes takasagoensis.</title>
        <authorList>
            <person name="Noda S."/>
            <person name="Aihara C."/>
            <person name="Yuki M."/>
            <person name="Ohkuma M."/>
        </authorList>
    </citation>
    <scope>NUCLEOTIDE SEQUENCE [LARGE SCALE GENOMIC DNA]</scope>
    <source>
        <strain evidence="9 10">NtB2</strain>
    </source>
</reference>
<keyword evidence="10" id="KW-1185">Reference proteome</keyword>
<dbReference type="PANTHER" id="PTHR20855:SF3">
    <property type="entry name" value="LD03007P"/>
    <property type="match status" value="1"/>
</dbReference>
<dbReference type="InterPro" id="IPR005744">
    <property type="entry name" value="Hy-lIII"/>
</dbReference>
<evidence type="ECO:0000256" key="6">
    <source>
        <dbReference type="ARBA" id="ARBA00023136"/>
    </source>
</evidence>
<keyword evidence="7" id="KW-0862">Zinc</keyword>
<evidence type="ECO:0000256" key="5">
    <source>
        <dbReference type="ARBA" id="ARBA00022989"/>
    </source>
</evidence>
<sequence length="220" mass="24747">MNAVNKKHPSKAYLIVNEVFNSVTHGIGVIFAIIGTVLLLIKGVGSGSILELVAFAIYGASLILLFLFSTLAHSLHFTRAKKVFQVFDHNGIYLLIAGTYTPYCLIVLNNWLGWAMIILVWICAITGIVLTSVYLPKWNAVPRFSTIIYVVMGWVILFALYPLWKSLDHTAFWFLIIGGVIYSVGAVIYRFKFPFNHVVWHIFVLAAALLMWLSIYVYIG</sequence>
<evidence type="ECO:0000256" key="2">
    <source>
        <dbReference type="ARBA" id="ARBA00008488"/>
    </source>
</evidence>
<evidence type="ECO:0000256" key="7">
    <source>
        <dbReference type="PIRSR" id="PIRSR604254-1"/>
    </source>
</evidence>
<protein>
    <submittedName>
        <fullName evidence="9">Hemolysin III</fullName>
    </submittedName>
</protein>
<feature type="transmembrane region" description="Helical" evidence="8">
    <location>
        <begin position="198"/>
        <end position="219"/>
    </location>
</feature>
<dbReference type="AlphaFoldDB" id="A0A2R5HKD6"/>
<dbReference type="EMBL" id="BFFO01000009">
    <property type="protein sequence ID" value="GBG97268.1"/>
    <property type="molecule type" value="Genomic_DNA"/>
</dbReference>
<comment type="caution">
    <text evidence="9">The sequence shown here is derived from an EMBL/GenBank/DDBJ whole genome shotgun (WGS) entry which is preliminary data.</text>
</comment>
<dbReference type="PANTHER" id="PTHR20855">
    <property type="entry name" value="ADIPOR/PROGESTIN RECEPTOR-RELATED"/>
    <property type="match status" value="1"/>
</dbReference>
<organism evidence="9 10">
    <name type="scientific">Lactococcus termiticola</name>
    <dbReference type="NCBI Taxonomy" id="2169526"/>
    <lineage>
        <taxon>Bacteria</taxon>
        <taxon>Bacillati</taxon>
        <taxon>Bacillota</taxon>
        <taxon>Bacilli</taxon>
        <taxon>Lactobacillales</taxon>
        <taxon>Streptococcaceae</taxon>
        <taxon>Lactococcus</taxon>
    </lineage>
</organism>
<proteinExistence type="inferred from homology"/>
<dbReference type="Proteomes" id="UP000245021">
    <property type="component" value="Unassembled WGS sequence"/>
</dbReference>
<evidence type="ECO:0000256" key="4">
    <source>
        <dbReference type="ARBA" id="ARBA00022692"/>
    </source>
</evidence>
<keyword evidence="7" id="KW-0479">Metal-binding</keyword>
<keyword evidence="3" id="KW-1003">Cell membrane</keyword>
<feature type="transmembrane region" description="Helical" evidence="8">
    <location>
        <begin position="53"/>
        <end position="72"/>
    </location>
</feature>
<feature type="transmembrane region" description="Helical" evidence="8">
    <location>
        <begin position="147"/>
        <end position="164"/>
    </location>
</feature>
<evidence type="ECO:0000256" key="8">
    <source>
        <dbReference type="SAM" id="Phobius"/>
    </source>
</evidence>
<dbReference type="RefSeq" id="WP_109246222.1">
    <property type="nucleotide sequence ID" value="NZ_BFFO01000009.1"/>
</dbReference>
<dbReference type="GO" id="GO:0140911">
    <property type="term" value="F:pore-forming activity"/>
    <property type="evidence" value="ECO:0007669"/>
    <property type="project" value="InterPro"/>
</dbReference>
<feature type="transmembrane region" description="Helical" evidence="8">
    <location>
        <begin position="12"/>
        <end position="41"/>
    </location>
</feature>
<dbReference type="Pfam" id="PF03006">
    <property type="entry name" value="HlyIII"/>
    <property type="match status" value="1"/>
</dbReference>
<keyword evidence="4 8" id="KW-0812">Transmembrane</keyword>